<dbReference type="Proteomes" id="UP001379533">
    <property type="component" value="Chromosome"/>
</dbReference>
<accession>A0ABZ2K7A0</accession>
<dbReference type="EMBL" id="CP089982">
    <property type="protein sequence ID" value="WXA94562.1"/>
    <property type="molecule type" value="Genomic_DNA"/>
</dbReference>
<sequence length="78" mass="8270">MPAVSLDGCEDLDEDGFAGLIADAINAYVDQAKDAPDTNVSNTSETFPTLPYATSAHLRVRIGNAEFLVAVSQVDARK</sequence>
<dbReference type="RefSeq" id="WP_394845172.1">
    <property type="nucleotide sequence ID" value="NZ_CP089982.1"/>
</dbReference>
<protein>
    <submittedName>
        <fullName evidence="1">Uncharacterized protein</fullName>
    </submittedName>
</protein>
<name>A0ABZ2K7A0_9BACT</name>
<gene>
    <name evidence="1" type="ORF">LZC95_50115</name>
</gene>
<organism evidence="1 2">
    <name type="scientific">Pendulispora brunnea</name>
    <dbReference type="NCBI Taxonomy" id="2905690"/>
    <lineage>
        <taxon>Bacteria</taxon>
        <taxon>Pseudomonadati</taxon>
        <taxon>Myxococcota</taxon>
        <taxon>Myxococcia</taxon>
        <taxon>Myxococcales</taxon>
        <taxon>Sorangiineae</taxon>
        <taxon>Pendulisporaceae</taxon>
        <taxon>Pendulispora</taxon>
    </lineage>
</organism>
<proteinExistence type="predicted"/>
<reference evidence="1 2" key="1">
    <citation type="submission" date="2021-12" db="EMBL/GenBank/DDBJ databases">
        <title>Discovery of the Pendulisporaceae a myxobacterial family with distinct sporulation behavior and unique specialized metabolism.</title>
        <authorList>
            <person name="Garcia R."/>
            <person name="Popoff A."/>
            <person name="Bader C.D."/>
            <person name="Loehr J."/>
            <person name="Walesch S."/>
            <person name="Walt C."/>
            <person name="Boldt J."/>
            <person name="Bunk B."/>
            <person name="Haeckl F.J.F.P.J."/>
            <person name="Gunesch A.P."/>
            <person name="Birkelbach J."/>
            <person name="Nuebel U."/>
            <person name="Pietschmann T."/>
            <person name="Bach T."/>
            <person name="Mueller R."/>
        </authorList>
    </citation>
    <scope>NUCLEOTIDE SEQUENCE [LARGE SCALE GENOMIC DNA]</scope>
    <source>
        <strain evidence="1 2">MSr12523</strain>
    </source>
</reference>
<keyword evidence="2" id="KW-1185">Reference proteome</keyword>
<evidence type="ECO:0000313" key="1">
    <source>
        <dbReference type="EMBL" id="WXA94562.1"/>
    </source>
</evidence>
<evidence type="ECO:0000313" key="2">
    <source>
        <dbReference type="Proteomes" id="UP001379533"/>
    </source>
</evidence>